<dbReference type="GO" id="GO:0006783">
    <property type="term" value="P:heme biosynthetic process"/>
    <property type="evidence" value="ECO:0000318"/>
    <property type="project" value="GO_Central"/>
</dbReference>
<dbReference type="Pfam" id="PF00155">
    <property type="entry name" value="Aminotran_1_2"/>
    <property type="match status" value="1"/>
</dbReference>
<keyword evidence="3 6" id="KW-0808">Transferase</keyword>
<dbReference type="InterPro" id="IPR050087">
    <property type="entry name" value="AON_synthase_class-II"/>
</dbReference>
<evidence type="ECO:0000256" key="2">
    <source>
        <dbReference type="ARBA" id="ARBA00008392"/>
    </source>
</evidence>
<dbReference type="Gene3D" id="3.90.1150.10">
    <property type="entry name" value="Aspartate Aminotransferase, domain 1"/>
    <property type="match status" value="1"/>
</dbReference>
<dbReference type="SUPFAM" id="SSF53383">
    <property type="entry name" value="PLP-dependent transferases"/>
    <property type="match status" value="1"/>
</dbReference>
<accession>H2XYE1</accession>
<dbReference type="GO" id="GO:0048821">
    <property type="term" value="P:erythrocyte development"/>
    <property type="evidence" value="ECO:0000318"/>
    <property type="project" value="GO_Central"/>
</dbReference>
<dbReference type="InterPro" id="IPR015422">
    <property type="entry name" value="PyrdxlP-dep_Trfase_small"/>
</dbReference>
<reference evidence="10" key="1">
    <citation type="journal article" date="2002" name="Science">
        <title>The draft genome of Ciona intestinalis: insights into chordate and vertebrate origins.</title>
        <authorList>
            <person name="Dehal P."/>
            <person name="Satou Y."/>
            <person name="Campbell R.K."/>
            <person name="Chapman J."/>
            <person name="Degnan B."/>
            <person name="De Tomaso A."/>
            <person name="Davidson B."/>
            <person name="Di Gregorio A."/>
            <person name="Gelpke M."/>
            <person name="Goodstein D.M."/>
            <person name="Harafuji N."/>
            <person name="Hastings K.E."/>
            <person name="Ho I."/>
            <person name="Hotta K."/>
            <person name="Huang W."/>
            <person name="Kawashima T."/>
            <person name="Lemaire P."/>
            <person name="Martinez D."/>
            <person name="Meinertzhagen I.A."/>
            <person name="Necula S."/>
            <person name="Nonaka M."/>
            <person name="Putnam N."/>
            <person name="Rash S."/>
            <person name="Saiga H."/>
            <person name="Satake M."/>
            <person name="Terry A."/>
            <person name="Yamada L."/>
            <person name="Wang H.G."/>
            <person name="Awazu S."/>
            <person name="Azumi K."/>
            <person name="Boore J."/>
            <person name="Branno M."/>
            <person name="Chin-Bow S."/>
            <person name="DeSantis R."/>
            <person name="Doyle S."/>
            <person name="Francino P."/>
            <person name="Keys D.N."/>
            <person name="Haga S."/>
            <person name="Hayashi H."/>
            <person name="Hino K."/>
            <person name="Imai K.S."/>
            <person name="Inaba K."/>
            <person name="Kano S."/>
            <person name="Kobayashi K."/>
            <person name="Kobayashi M."/>
            <person name="Lee B.I."/>
            <person name="Makabe K.W."/>
            <person name="Manohar C."/>
            <person name="Matassi G."/>
            <person name="Medina M."/>
            <person name="Mochizuki Y."/>
            <person name="Mount S."/>
            <person name="Morishita T."/>
            <person name="Miura S."/>
            <person name="Nakayama A."/>
            <person name="Nishizaka S."/>
            <person name="Nomoto H."/>
            <person name="Ohta F."/>
            <person name="Oishi K."/>
            <person name="Rigoutsos I."/>
            <person name="Sano M."/>
            <person name="Sasaki A."/>
            <person name="Sasakura Y."/>
            <person name="Shoguchi E."/>
            <person name="Shin-i T."/>
            <person name="Spagnuolo A."/>
            <person name="Stainier D."/>
            <person name="Suzuki M.M."/>
            <person name="Tassy O."/>
            <person name="Takatori N."/>
            <person name="Tokuoka M."/>
            <person name="Yagi K."/>
            <person name="Yoshizaki F."/>
            <person name="Wada S."/>
            <person name="Zhang C."/>
            <person name="Hyatt P.D."/>
            <person name="Larimer F."/>
            <person name="Detter C."/>
            <person name="Doggett N."/>
            <person name="Glavina T."/>
            <person name="Hawkins T."/>
            <person name="Richardson P."/>
            <person name="Lucas S."/>
            <person name="Kohara Y."/>
            <person name="Levine M."/>
            <person name="Satoh N."/>
            <person name="Rokhsar D.S."/>
        </authorList>
    </citation>
    <scope>NUCLEOTIDE SEQUENCE [LARGE SCALE GENOMIC DNA]</scope>
</reference>
<dbReference type="GO" id="GO:0005739">
    <property type="term" value="C:mitochondrion"/>
    <property type="evidence" value="ECO:0000318"/>
    <property type="project" value="GO_Central"/>
</dbReference>
<keyword evidence="4 6" id="KW-0663">Pyridoxal phosphate</keyword>
<keyword evidence="6" id="KW-0350">Heme biosynthesis</keyword>
<reference evidence="9" key="4">
    <citation type="submission" date="2025-09" db="UniProtKB">
        <authorList>
            <consortium name="Ensembl"/>
        </authorList>
    </citation>
    <scope>IDENTIFICATION</scope>
</reference>
<comment type="cofactor">
    <cofactor evidence="1 6">
        <name>pyridoxal 5'-phosphate</name>
        <dbReference type="ChEBI" id="CHEBI:597326"/>
    </cofactor>
</comment>
<dbReference type="GeneTree" id="ENSGT00940000170004"/>
<evidence type="ECO:0000256" key="5">
    <source>
        <dbReference type="ARBA" id="ARBA00023315"/>
    </source>
</evidence>
<name>H2XYE1_CIOIN</name>
<dbReference type="Pfam" id="PF09029">
    <property type="entry name" value="Preseq_ALAS"/>
    <property type="match status" value="1"/>
</dbReference>
<dbReference type="PANTHER" id="PTHR13693:SF102">
    <property type="entry name" value="2-AMINO-3-KETOBUTYRATE COENZYME A LIGASE, MITOCHONDRIAL"/>
    <property type="match status" value="1"/>
</dbReference>
<dbReference type="GO" id="GO:0030170">
    <property type="term" value="F:pyridoxal phosphate binding"/>
    <property type="evidence" value="ECO:0007669"/>
    <property type="project" value="UniProtKB-UniRule"/>
</dbReference>
<dbReference type="Proteomes" id="UP000008144">
    <property type="component" value="Chromosome 5"/>
</dbReference>
<reference evidence="9" key="2">
    <citation type="journal article" date="2008" name="Genome Biol.">
        <title>Improved genome assembly and evidence-based global gene model set for the chordate Ciona intestinalis: new insight into intron and operon populations.</title>
        <authorList>
            <person name="Satou Y."/>
            <person name="Mineta K."/>
            <person name="Ogasawara M."/>
            <person name="Sasakura Y."/>
            <person name="Shoguchi E."/>
            <person name="Ueno K."/>
            <person name="Yamada L."/>
            <person name="Matsumoto J."/>
            <person name="Wasserscheid J."/>
            <person name="Dewar K."/>
            <person name="Wiley G.B."/>
            <person name="Macmil S.L."/>
            <person name="Roe B.A."/>
            <person name="Zeller R.W."/>
            <person name="Hastings K.E."/>
            <person name="Lemaire P."/>
            <person name="Lindquist E."/>
            <person name="Endo T."/>
            <person name="Hotta K."/>
            <person name="Inaba K."/>
        </authorList>
    </citation>
    <scope>NUCLEOTIDE SEQUENCE [LARGE SCALE GENOMIC DNA]</scope>
    <source>
        <strain evidence="9">wild type</strain>
    </source>
</reference>
<evidence type="ECO:0000256" key="3">
    <source>
        <dbReference type="ARBA" id="ARBA00022679"/>
    </source>
</evidence>
<evidence type="ECO:0000256" key="6">
    <source>
        <dbReference type="RuleBase" id="RU910713"/>
    </source>
</evidence>
<dbReference type="Ensembl" id="ENSCINT00000036100.1">
    <property type="protein sequence ID" value="ENSCINP00000034675.1"/>
    <property type="gene ID" value="ENSCING00000018918.1"/>
</dbReference>
<dbReference type="InterPro" id="IPR004839">
    <property type="entry name" value="Aminotransferase_I/II_large"/>
</dbReference>
<dbReference type="CDD" id="cd06454">
    <property type="entry name" value="KBL_like"/>
    <property type="match status" value="1"/>
</dbReference>
<dbReference type="FunCoup" id="H2XYE1">
    <property type="interactions" value="2"/>
</dbReference>
<evidence type="ECO:0000256" key="4">
    <source>
        <dbReference type="ARBA" id="ARBA00022898"/>
    </source>
</evidence>
<dbReference type="NCBIfam" id="TIGR01821">
    <property type="entry name" value="5aminolev_synth"/>
    <property type="match status" value="1"/>
</dbReference>
<dbReference type="AlphaFoldDB" id="H2XYE1"/>
<protein>
    <recommendedName>
        <fullName evidence="6">5-aminolevulinate synthase</fullName>
        <ecNumber evidence="6">2.3.1.37</ecNumber>
    </recommendedName>
    <alternativeName>
        <fullName evidence="6">5-aminolevulinic acid synthase</fullName>
    </alternativeName>
    <alternativeName>
        <fullName evidence="6">Delta-ALA synthase</fullName>
    </alternativeName>
    <alternativeName>
        <fullName evidence="6">Delta-aminolevulinate synthase</fullName>
    </alternativeName>
</protein>
<feature type="domain" description="5-aminolevulinate synthase presequence" evidence="8">
    <location>
        <begin position="2"/>
        <end position="136"/>
    </location>
</feature>
<dbReference type="InterPro" id="IPR015421">
    <property type="entry name" value="PyrdxlP-dep_Trfase_major"/>
</dbReference>
<dbReference type="GO" id="GO:0042541">
    <property type="term" value="P:hemoglobin biosynthetic process"/>
    <property type="evidence" value="ECO:0000318"/>
    <property type="project" value="GO_Central"/>
</dbReference>
<evidence type="ECO:0000259" key="7">
    <source>
        <dbReference type="Pfam" id="PF00155"/>
    </source>
</evidence>
<keyword evidence="5 6" id="KW-0012">Acyltransferase</keyword>
<dbReference type="GO" id="GO:0006782">
    <property type="term" value="P:protoporphyrinogen IX biosynthetic process"/>
    <property type="evidence" value="ECO:0007669"/>
    <property type="project" value="UniProtKB-UniRule"/>
</dbReference>
<evidence type="ECO:0000256" key="1">
    <source>
        <dbReference type="ARBA" id="ARBA00001933"/>
    </source>
</evidence>
<evidence type="ECO:0000259" key="8">
    <source>
        <dbReference type="Pfam" id="PF09029"/>
    </source>
</evidence>
<dbReference type="FunFam" id="3.40.640.10:FF:000006">
    <property type="entry name" value="5-aminolevulinate synthase, mitochondrial"/>
    <property type="match status" value="1"/>
</dbReference>
<dbReference type="UniPathway" id="UPA00251">
    <property type="reaction ID" value="UER00375"/>
</dbReference>
<dbReference type="PANTHER" id="PTHR13693">
    <property type="entry name" value="CLASS II AMINOTRANSFERASE/8-AMINO-7-OXONONANOATE SYNTHASE"/>
    <property type="match status" value="1"/>
</dbReference>
<keyword evidence="10" id="KW-1185">Reference proteome</keyword>
<dbReference type="InParanoid" id="H2XYE1"/>
<organism evidence="9 10">
    <name type="scientific">Ciona intestinalis</name>
    <name type="common">Transparent sea squirt</name>
    <name type="synonym">Ascidia intestinalis</name>
    <dbReference type="NCBI Taxonomy" id="7719"/>
    <lineage>
        <taxon>Eukaryota</taxon>
        <taxon>Metazoa</taxon>
        <taxon>Chordata</taxon>
        <taxon>Tunicata</taxon>
        <taxon>Ascidiacea</taxon>
        <taxon>Phlebobranchia</taxon>
        <taxon>Cionidae</taxon>
        <taxon>Ciona</taxon>
    </lineage>
</organism>
<dbReference type="InterPro" id="IPR015424">
    <property type="entry name" value="PyrdxlP-dep_Trfase"/>
</dbReference>
<dbReference type="InterPro" id="IPR015118">
    <property type="entry name" value="5aminolev_synth_preseq"/>
</dbReference>
<comment type="similarity">
    <text evidence="2 6">Belongs to the class-II pyridoxal-phosphate-dependent aminotransferase family.</text>
</comment>
<dbReference type="STRING" id="7719.ENSCINP00000034675"/>
<evidence type="ECO:0000313" key="9">
    <source>
        <dbReference type="Ensembl" id="ENSCINP00000034675.1"/>
    </source>
</evidence>
<feature type="domain" description="Aminotransferase class I/classII large" evidence="7">
    <location>
        <begin position="242"/>
        <end position="587"/>
    </location>
</feature>
<evidence type="ECO:0000313" key="10">
    <source>
        <dbReference type="Proteomes" id="UP000008144"/>
    </source>
</evidence>
<dbReference type="GO" id="GO:0003870">
    <property type="term" value="F:5-aminolevulinate synthase activity"/>
    <property type="evidence" value="ECO:0000318"/>
    <property type="project" value="GO_Central"/>
</dbReference>
<dbReference type="InterPro" id="IPR010961">
    <property type="entry name" value="4pyrrol_synth_NH2levulA_synth"/>
</dbReference>
<reference evidence="9" key="3">
    <citation type="submission" date="2025-08" db="UniProtKB">
        <authorList>
            <consortium name="Ensembl"/>
        </authorList>
    </citation>
    <scope>IDENTIFICATION</scope>
</reference>
<dbReference type="OMA" id="RAYFSGM"/>
<dbReference type="HOGENOM" id="CLU_015846_6_1_1"/>
<dbReference type="EC" id="2.3.1.37" evidence="6"/>
<comment type="pathway">
    <text evidence="6">Porphyrin-containing compound metabolism; protoporphyrin-IX biosynthesis; 5-aminolevulinate from glycine: step 1/1.</text>
</comment>
<dbReference type="Gene3D" id="3.40.640.10">
    <property type="entry name" value="Type I PLP-dependent aspartate aminotransferase-like (Major domain)"/>
    <property type="match status" value="1"/>
</dbReference>
<sequence length="637" mass="70025">MESFVSKCPFLTRVPSNFLRKAGQSVVSYAQRCPVMSEYMTRYAAQITMQGARYDCVRIFGLKNSQFRSTTILNLISNAFNIAKPADSPKPSLPVAHEVALSASKDPGNLGFRCPFLNKDAEEDMFVDAMQEAQEEEELFEDALDNSVISTIKGGIVTSQLDVITCTSLNQSTVYITITTKPKKKTFVLLESGPSFDYDGFMEKKIQAKKDDHSYRVFKKVNRRADTFPFAEDHTTHDQQKVSVWCSNDYLGMSRHPKVIESIVSTIGKYGAGAGGTRNISGTSSLHQELEEELADLHAKQSALLFSSCFVANDSTLFTLAKMLPGCEIYSDAGNHASMIQGIRNSGVPKFIFRHNDPDHLEELLSKSDPSTPRIVAFETVHSMDGAVCPLKELCDVAHKYGAITFVDEVHAVGLYGERGAGIGERDGLMDDIDIVTGTLGKAFGNVGGYIASTSSLVDTVRSYAAGFIFTTALPPINLAGALTAVRILKSKEGIALRAKHQRNVSMMRRMLLAAGLPVVHCPSHIIPIKVGNPEKNSAIMDIMMKKYNIYVQAINYPTVPRGEEMLRVAATPGHTVPMMRYFVSSLRSAWAEVGLCGKESHPTETCEYCQAPIQFEMMSARLKLVMPMRQPILACA</sequence>
<proteinExistence type="inferred from homology"/>
<dbReference type="EMBL" id="EAAA01002136">
    <property type="status" value="NOT_ANNOTATED_CDS"/>
    <property type="molecule type" value="Genomic_DNA"/>
</dbReference>
<comment type="catalytic activity">
    <reaction evidence="6">
        <text>succinyl-CoA + glycine + H(+) = 5-aminolevulinate + CO2 + CoA</text>
        <dbReference type="Rhea" id="RHEA:12921"/>
        <dbReference type="ChEBI" id="CHEBI:15378"/>
        <dbReference type="ChEBI" id="CHEBI:16526"/>
        <dbReference type="ChEBI" id="CHEBI:57287"/>
        <dbReference type="ChEBI" id="CHEBI:57292"/>
        <dbReference type="ChEBI" id="CHEBI:57305"/>
        <dbReference type="ChEBI" id="CHEBI:356416"/>
        <dbReference type="EC" id="2.3.1.37"/>
    </reaction>
</comment>
<dbReference type="GO" id="GO:0005759">
    <property type="term" value="C:mitochondrial matrix"/>
    <property type="evidence" value="ECO:0007669"/>
    <property type="project" value="InterPro"/>
</dbReference>